<organism evidence="1">
    <name type="scientific">Fusarium oxysporum f. sp. conglutinans race 2 54008</name>
    <dbReference type="NCBI Taxonomy" id="1089457"/>
    <lineage>
        <taxon>Eukaryota</taxon>
        <taxon>Fungi</taxon>
        <taxon>Dikarya</taxon>
        <taxon>Ascomycota</taxon>
        <taxon>Pezizomycotina</taxon>
        <taxon>Sordariomycetes</taxon>
        <taxon>Hypocreomycetidae</taxon>
        <taxon>Hypocreales</taxon>
        <taxon>Nectriaceae</taxon>
        <taxon>Fusarium</taxon>
        <taxon>Fusarium oxysporum species complex</taxon>
    </lineage>
</organism>
<reference evidence="1" key="2">
    <citation type="submission" date="2014-03" db="EMBL/GenBank/DDBJ databases">
        <title>The Genome Annotation of Fusarium oxysporum PHW808.</title>
        <authorList>
            <consortium name="The Broad Institute Genomics Platform"/>
            <person name="Ma L.-J."/>
            <person name="Corby-Kistler H."/>
            <person name="Broz K."/>
            <person name="Gale L.R."/>
            <person name="Jonkers W."/>
            <person name="O'Donnell K."/>
            <person name="Ploetz R."/>
            <person name="Steinberg C."/>
            <person name="Schwartz D.C."/>
            <person name="VanEtten H."/>
            <person name="Zhou S."/>
            <person name="Young S.K."/>
            <person name="Zeng Q."/>
            <person name="Gargeya S."/>
            <person name="Fitzgerald M."/>
            <person name="Abouelleil A."/>
            <person name="Alvarado L."/>
            <person name="Chapman S.B."/>
            <person name="Gainer-Dewar J."/>
            <person name="Goldberg J."/>
            <person name="Griggs A."/>
            <person name="Gujja S."/>
            <person name="Hansen M."/>
            <person name="Howarth C."/>
            <person name="Imamovic A."/>
            <person name="Ireland A."/>
            <person name="Larimer J."/>
            <person name="McCowan C."/>
            <person name="Murphy C."/>
            <person name="Pearson M."/>
            <person name="Poon T.W."/>
            <person name="Priest M."/>
            <person name="Roberts A."/>
            <person name="Saif S."/>
            <person name="Shea T."/>
            <person name="Sykes S."/>
            <person name="Wortman J."/>
            <person name="Nusbaum C."/>
            <person name="Birren B."/>
        </authorList>
    </citation>
    <scope>NUCLEOTIDE SEQUENCE</scope>
    <source>
        <strain evidence="1">54008</strain>
    </source>
</reference>
<dbReference type="HOGENOM" id="CLU_3399498_0_0_1"/>
<name>X0HX57_FUSOX</name>
<proteinExistence type="predicted"/>
<evidence type="ECO:0000313" key="1">
    <source>
        <dbReference type="EMBL" id="EXL65714.1"/>
    </source>
</evidence>
<sequence>MSELIEDSLEMRDKYQVEQPVTNHWQPPPLL</sequence>
<dbReference type="EMBL" id="KK033567">
    <property type="protein sequence ID" value="EXL65714.1"/>
    <property type="molecule type" value="Genomic_DNA"/>
</dbReference>
<dbReference type="Proteomes" id="UP000030676">
    <property type="component" value="Unassembled WGS sequence"/>
</dbReference>
<dbReference type="AlphaFoldDB" id="X0HX57"/>
<reference evidence="1" key="1">
    <citation type="submission" date="2011-11" db="EMBL/GenBank/DDBJ databases">
        <title>The Genome Sequence of Fusarium oxysporum PHW808.</title>
        <authorList>
            <consortium name="The Broad Institute Genome Sequencing Platform"/>
            <person name="Ma L.-J."/>
            <person name="Gale L.R."/>
            <person name="Schwartz D.C."/>
            <person name="Zhou S."/>
            <person name="Corby-Kistler H."/>
            <person name="Young S.K."/>
            <person name="Zeng Q."/>
            <person name="Gargeya S."/>
            <person name="Fitzgerald M."/>
            <person name="Haas B."/>
            <person name="Abouelleil A."/>
            <person name="Alvarado L."/>
            <person name="Arachchi H.M."/>
            <person name="Berlin A."/>
            <person name="Brown A."/>
            <person name="Chapman S.B."/>
            <person name="Chen Z."/>
            <person name="Dunbar C."/>
            <person name="Freedman E."/>
            <person name="Gearin G."/>
            <person name="Goldberg J."/>
            <person name="Griggs A."/>
            <person name="Gujja S."/>
            <person name="Heiman D."/>
            <person name="Howarth C."/>
            <person name="Larson L."/>
            <person name="Lui A."/>
            <person name="MacDonald P.J.P."/>
            <person name="Montmayeur A."/>
            <person name="Murphy C."/>
            <person name="Neiman D."/>
            <person name="Pearson M."/>
            <person name="Priest M."/>
            <person name="Roberts A."/>
            <person name="Saif S."/>
            <person name="Shea T."/>
            <person name="Shenoy N."/>
            <person name="Sisk P."/>
            <person name="Stolte C."/>
            <person name="Sykes S."/>
            <person name="Wortman J."/>
            <person name="Nusbaum C."/>
            <person name="Birren B."/>
        </authorList>
    </citation>
    <scope>NUCLEOTIDE SEQUENCE [LARGE SCALE GENOMIC DNA]</scope>
    <source>
        <strain evidence="1">54008</strain>
    </source>
</reference>
<protein>
    <submittedName>
        <fullName evidence="1">Uncharacterized protein</fullName>
    </submittedName>
</protein>
<gene>
    <name evidence="1" type="ORF">FOPG_18068</name>
</gene>
<accession>X0HX57</accession>